<dbReference type="InterPro" id="IPR050259">
    <property type="entry name" value="SDR"/>
</dbReference>
<dbReference type="Proteomes" id="UP001596074">
    <property type="component" value="Unassembled WGS sequence"/>
</dbReference>
<protein>
    <submittedName>
        <fullName evidence="2">SDR family oxidoreductase</fullName>
    </submittedName>
</protein>
<sequence length="241" mass="24753">MDLGLRDRRALVPAATTGLGFATARRLVAEGARVHICGSDPDRLDAALKRLGPRCTGSVADLSSEGSGTGLAEDAGSAMGGIDILVANAPGPRGAHAVDLTKDAVDEAMRLNFMSAVELCTATVPAMRARGWGRVVAITSLGAREPLVGLASSSAARAALSVYLKSLNDEVRDDGITVNSIQPGPHSTARYLAFAADRDGPGRRIGSPDHFGALVAFLCSRQADYLSGAGLPVAGGYQNTL</sequence>
<evidence type="ECO:0000313" key="2">
    <source>
        <dbReference type="EMBL" id="MFC5751608.1"/>
    </source>
</evidence>
<name>A0ABW1AAJ5_9ACTN</name>
<comment type="caution">
    <text evidence="2">The sequence shown here is derived from an EMBL/GenBank/DDBJ whole genome shotgun (WGS) entry which is preliminary data.</text>
</comment>
<dbReference type="RefSeq" id="WP_378287539.1">
    <property type="nucleotide sequence ID" value="NZ_JBHSON010000072.1"/>
</dbReference>
<gene>
    <name evidence="2" type="ORF">ACFPZN_38835</name>
</gene>
<dbReference type="Gene3D" id="3.40.50.720">
    <property type="entry name" value="NAD(P)-binding Rossmann-like Domain"/>
    <property type="match status" value="1"/>
</dbReference>
<organism evidence="2 3">
    <name type="scientific">Actinomadura rugatobispora</name>
    <dbReference type="NCBI Taxonomy" id="1994"/>
    <lineage>
        <taxon>Bacteria</taxon>
        <taxon>Bacillati</taxon>
        <taxon>Actinomycetota</taxon>
        <taxon>Actinomycetes</taxon>
        <taxon>Streptosporangiales</taxon>
        <taxon>Thermomonosporaceae</taxon>
        <taxon>Actinomadura</taxon>
    </lineage>
</organism>
<accession>A0ABW1AAJ5</accession>
<dbReference type="Pfam" id="PF13561">
    <property type="entry name" value="adh_short_C2"/>
    <property type="match status" value="1"/>
</dbReference>
<reference evidence="3" key="1">
    <citation type="journal article" date="2019" name="Int. J. Syst. Evol. Microbiol.">
        <title>The Global Catalogue of Microorganisms (GCM) 10K type strain sequencing project: providing services to taxonomists for standard genome sequencing and annotation.</title>
        <authorList>
            <consortium name="The Broad Institute Genomics Platform"/>
            <consortium name="The Broad Institute Genome Sequencing Center for Infectious Disease"/>
            <person name="Wu L."/>
            <person name="Ma J."/>
        </authorList>
    </citation>
    <scope>NUCLEOTIDE SEQUENCE [LARGE SCALE GENOMIC DNA]</scope>
    <source>
        <strain evidence="3">KCTC 42087</strain>
    </source>
</reference>
<dbReference type="InterPro" id="IPR036291">
    <property type="entry name" value="NAD(P)-bd_dom_sf"/>
</dbReference>
<evidence type="ECO:0000256" key="1">
    <source>
        <dbReference type="ARBA" id="ARBA00006484"/>
    </source>
</evidence>
<dbReference type="PANTHER" id="PTHR42879">
    <property type="entry name" value="3-OXOACYL-(ACYL-CARRIER-PROTEIN) REDUCTASE"/>
    <property type="match status" value="1"/>
</dbReference>
<dbReference type="EMBL" id="JBHSON010000072">
    <property type="protein sequence ID" value="MFC5751608.1"/>
    <property type="molecule type" value="Genomic_DNA"/>
</dbReference>
<comment type="similarity">
    <text evidence="1">Belongs to the short-chain dehydrogenases/reductases (SDR) family.</text>
</comment>
<evidence type="ECO:0000313" key="3">
    <source>
        <dbReference type="Proteomes" id="UP001596074"/>
    </source>
</evidence>
<proteinExistence type="inferred from homology"/>
<dbReference type="SUPFAM" id="SSF51735">
    <property type="entry name" value="NAD(P)-binding Rossmann-fold domains"/>
    <property type="match status" value="1"/>
</dbReference>
<dbReference type="InterPro" id="IPR002347">
    <property type="entry name" value="SDR_fam"/>
</dbReference>
<dbReference type="PRINTS" id="PR00081">
    <property type="entry name" value="GDHRDH"/>
</dbReference>
<dbReference type="PANTHER" id="PTHR42879:SF6">
    <property type="entry name" value="NADPH-DEPENDENT REDUCTASE BACG"/>
    <property type="match status" value="1"/>
</dbReference>
<keyword evidence="3" id="KW-1185">Reference proteome</keyword>